<dbReference type="STRING" id="1333845.SAMN04487895_101551"/>
<dbReference type="GO" id="GO:0006269">
    <property type="term" value="P:DNA replication, synthesis of primer"/>
    <property type="evidence" value="ECO:0007669"/>
    <property type="project" value="TreeGrafter"/>
</dbReference>
<dbReference type="AlphaFoldDB" id="A0A1H8GLV9"/>
<reference evidence="1 2" key="1">
    <citation type="submission" date="2016-10" db="EMBL/GenBank/DDBJ databases">
        <authorList>
            <person name="de Groot N.N."/>
        </authorList>
    </citation>
    <scope>NUCLEOTIDE SEQUENCE [LARGE SCALE GENOMIC DNA]</scope>
    <source>
        <strain evidence="1 2">CGMCC 1.10238</strain>
    </source>
</reference>
<accession>A0A1H8GLV9</accession>
<dbReference type="Gene3D" id="3.40.1360.10">
    <property type="match status" value="1"/>
</dbReference>
<protein>
    <submittedName>
        <fullName evidence="1">DNA primase</fullName>
    </submittedName>
</protein>
<name>A0A1H8GLV9_9BACL</name>
<evidence type="ECO:0000313" key="1">
    <source>
        <dbReference type="EMBL" id="SEN44477.1"/>
    </source>
</evidence>
<dbReference type="PANTHER" id="PTHR30313">
    <property type="entry name" value="DNA PRIMASE"/>
    <property type="match status" value="1"/>
</dbReference>
<dbReference type="InterPro" id="IPR050219">
    <property type="entry name" value="DnaG_primase"/>
</dbReference>
<sequence>MQNGNDLKEIKIRLLEDERIGELLELMDCEHVQKKNNRYEAQLPLKFNSPNKRSVQVYLNESLSSRIRSFGESDLDIYGLVSYIVFDLYSEDERSKNLYKSKKWICEKLEYKEYLNGSYTPSPTANHLKWLKDVKRQRIKKRNLTEIENEVYDEEILEQYVMLPHQKYIDEGIEYAIQVEFQIGYDIKSQRIIFPIHNQYGEIISIKGRTIFEDYEERDIYKFLYLYNFNKMVELYNWHRALYYILERKEVIIYEGEKTTWLSSQYGFRNCVAISGDDLSEWQVNLIRGLGNEIDIVIALDKDKRIEDIKKQAAKFGKTRNVYALWDKSGLFEDKDSPCDKGKEVFEKLYSENKFKIPL</sequence>
<evidence type="ECO:0000313" key="2">
    <source>
        <dbReference type="Proteomes" id="UP000198809"/>
    </source>
</evidence>
<dbReference type="RefSeq" id="WP_036588114.1">
    <property type="nucleotide sequence ID" value="NZ_CP076607.1"/>
</dbReference>
<organism evidence="1 2">
    <name type="scientific">Paenibacillus sophorae</name>
    <dbReference type="NCBI Taxonomy" id="1333845"/>
    <lineage>
        <taxon>Bacteria</taxon>
        <taxon>Bacillati</taxon>
        <taxon>Bacillota</taxon>
        <taxon>Bacilli</taxon>
        <taxon>Bacillales</taxon>
        <taxon>Paenibacillaceae</taxon>
        <taxon>Paenibacillus</taxon>
    </lineage>
</organism>
<dbReference type="PANTHER" id="PTHR30313:SF2">
    <property type="entry name" value="DNA PRIMASE"/>
    <property type="match status" value="1"/>
</dbReference>
<dbReference type="GO" id="GO:0005737">
    <property type="term" value="C:cytoplasm"/>
    <property type="evidence" value="ECO:0007669"/>
    <property type="project" value="TreeGrafter"/>
</dbReference>
<dbReference type="EMBL" id="FODH01000001">
    <property type="protein sequence ID" value="SEN44477.1"/>
    <property type="molecule type" value="Genomic_DNA"/>
</dbReference>
<proteinExistence type="predicted"/>
<dbReference type="SUPFAM" id="SSF56731">
    <property type="entry name" value="DNA primase core"/>
    <property type="match status" value="1"/>
</dbReference>
<gene>
    <name evidence="1" type="ORF">SAMN04487895_101551</name>
</gene>
<dbReference type="Proteomes" id="UP000198809">
    <property type="component" value="Unassembled WGS sequence"/>
</dbReference>